<dbReference type="AlphaFoldDB" id="A0A7I7VRV0"/>
<dbReference type="EMBL" id="AP022605">
    <property type="protein sequence ID" value="BBZ07597.1"/>
    <property type="molecule type" value="Genomic_DNA"/>
</dbReference>
<evidence type="ECO:0000313" key="2">
    <source>
        <dbReference type="EMBL" id="BBZ07597.1"/>
    </source>
</evidence>
<evidence type="ECO:0000256" key="1">
    <source>
        <dbReference type="SAM" id="MobiDB-lite"/>
    </source>
</evidence>
<proteinExistence type="predicted"/>
<gene>
    <name evidence="2" type="ORF">MDOR_17660</name>
</gene>
<sequence>MVVVGAAEATPGAKPMVNSEPTTAVATRTTRIARQYVPNAVRHGLLTACHVTIELRWGCGTLLETNLFRGLYSEGSVP</sequence>
<feature type="region of interest" description="Disordered" evidence="1">
    <location>
        <begin position="1"/>
        <end position="22"/>
    </location>
</feature>
<name>A0A7I7VRV0_9MYCO</name>
<dbReference type="KEGG" id="mdr:MDOR_17660"/>
<organism evidence="2 3">
    <name type="scientific">Mycolicibacterium doricum</name>
    <dbReference type="NCBI Taxonomy" id="126673"/>
    <lineage>
        <taxon>Bacteria</taxon>
        <taxon>Bacillati</taxon>
        <taxon>Actinomycetota</taxon>
        <taxon>Actinomycetes</taxon>
        <taxon>Mycobacteriales</taxon>
        <taxon>Mycobacteriaceae</taxon>
        <taxon>Mycolicibacterium</taxon>
    </lineage>
</organism>
<accession>A0A7I7VRV0</accession>
<dbReference type="Proteomes" id="UP000467201">
    <property type="component" value="Chromosome"/>
</dbReference>
<protein>
    <submittedName>
        <fullName evidence="2">Uncharacterized protein</fullName>
    </submittedName>
</protein>
<evidence type="ECO:0000313" key="3">
    <source>
        <dbReference type="Proteomes" id="UP000467201"/>
    </source>
</evidence>
<reference evidence="2 3" key="1">
    <citation type="journal article" date="2019" name="Emerg. Microbes Infect.">
        <title>Comprehensive subspecies identification of 175 nontuberculous mycobacteria species based on 7547 genomic profiles.</title>
        <authorList>
            <person name="Matsumoto Y."/>
            <person name="Kinjo T."/>
            <person name="Motooka D."/>
            <person name="Nabeya D."/>
            <person name="Jung N."/>
            <person name="Uechi K."/>
            <person name="Horii T."/>
            <person name="Iida T."/>
            <person name="Fujita J."/>
            <person name="Nakamura S."/>
        </authorList>
    </citation>
    <scope>NUCLEOTIDE SEQUENCE [LARGE SCALE GENOMIC DNA]</scope>
    <source>
        <strain evidence="2 3">JCM 12405</strain>
    </source>
</reference>